<keyword evidence="6" id="KW-0756">Sterol biosynthesis</keyword>
<keyword evidence="6" id="KW-0752">Steroid biosynthesis</keyword>
<dbReference type="Proteomes" id="UP000827724">
    <property type="component" value="Unassembled WGS sequence"/>
</dbReference>
<organism evidence="7 8">
    <name type="scientific">Trichoderma cornu-damae</name>
    <dbReference type="NCBI Taxonomy" id="654480"/>
    <lineage>
        <taxon>Eukaryota</taxon>
        <taxon>Fungi</taxon>
        <taxon>Dikarya</taxon>
        <taxon>Ascomycota</taxon>
        <taxon>Pezizomycotina</taxon>
        <taxon>Sordariomycetes</taxon>
        <taxon>Hypocreomycetidae</taxon>
        <taxon>Hypocreales</taxon>
        <taxon>Hypocreaceae</taxon>
        <taxon>Trichoderma</taxon>
    </lineage>
</organism>
<keyword evidence="6" id="KW-0443">Lipid metabolism</keyword>
<evidence type="ECO:0000256" key="6">
    <source>
        <dbReference type="RuleBase" id="RU369120"/>
    </source>
</evidence>
<keyword evidence="6" id="KW-0444">Lipid biosynthesis</keyword>
<keyword evidence="6" id="KW-0560">Oxidoreductase</keyword>
<reference evidence="7" key="1">
    <citation type="submission" date="2021-08" db="EMBL/GenBank/DDBJ databases">
        <title>Chromosome-Level Trichoderma cornu-damae using Hi-C Data.</title>
        <authorList>
            <person name="Kim C.S."/>
        </authorList>
    </citation>
    <scope>NUCLEOTIDE SEQUENCE</scope>
    <source>
        <strain evidence="7">KA19-0412C</strain>
    </source>
</reference>
<evidence type="ECO:0000256" key="4">
    <source>
        <dbReference type="ARBA" id="ARBA00022989"/>
    </source>
</evidence>
<keyword evidence="5" id="KW-0472">Membrane</keyword>
<evidence type="ECO:0000256" key="5">
    <source>
        <dbReference type="ARBA" id="ARBA00023136"/>
    </source>
</evidence>
<comment type="subcellular location">
    <subcellularLocation>
        <location evidence="1">Membrane</location>
        <topology evidence="1">Multi-pass membrane protein</topology>
    </subcellularLocation>
</comment>
<gene>
    <name evidence="7" type="ORF">Trco_006080</name>
</gene>
<dbReference type="OrthoDB" id="10262235at2759"/>
<dbReference type="InterPro" id="IPR001171">
    <property type="entry name" value="ERG24_DHCR-like"/>
</dbReference>
<dbReference type="PANTHER" id="PTHR21257:SF52">
    <property type="entry name" value="DELTA(14)-STEROL REDUCTASE TM7SF2"/>
    <property type="match status" value="1"/>
</dbReference>
<evidence type="ECO:0000256" key="3">
    <source>
        <dbReference type="ARBA" id="ARBA00022692"/>
    </source>
</evidence>
<dbReference type="Pfam" id="PF01222">
    <property type="entry name" value="ERG4_ERG24"/>
    <property type="match status" value="2"/>
</dbReference>
<keyword evidence="6" id="KW-1207">Sterol metabolism</keyword>
<dbReference type="EMBL" id="JAIWOZ010000004">
    <property type="protein sequence ID" value="KAH6606927.1"/>
    <property type="molecule type" value="Genomic_DNA"/>
</dbReference>
<accession>A0A9P8QR15</accession>
<dbReference type="PANTHER" id="PTHR21257">
    <property type="entry name" value="DELTA(14)-STEROL REDUCTASE"/>
    <property type="match status" value="1"/>
</dbReference>
<dbReference type="GO" id="GO:0006696">
    <property type="term" value="P:ergosterol biosynthetic process"/>
    <property type="evidence" value="ECO:0007669"/>
    <property type="project" value="TreeGrafter"/>
</dbReference>
<keyword evidence="6" id="KW-0753">Steroid metabolism</keyword>
<evidence type="ECO:0000313" key="7">
    <source>
        <dbReference type="EMBL" id="KAH6606927.1"/>
    </source>
</evidence>
<keyword evidence="4" id="KW-1133">Transmembrane helix</keyword>
<proteinExistence type="inferred from homology"/>
<keyword evidence="8" id="KW-1185">Reference proteome</keyword>
<dbReference type="GO" id="GO:0005789">
    <property type="term" value="C:endoplasmic reticulum membrane"/>
    <property type="evidence" value="ECO:0007669"/>
    <property type="project" value="TreeGrafter"/>
</dbReference>
<dbReference type="GO" id="GO:0050613">
    <property type="term" value="F:Delta14-sterol reductase activity"/>
    <property type="evidence" value="ECO:0007669"/>
    <property type="project" value="TreeGrafter"/>
</dbReference>
<evidence type="ECO:0000313" key="8">
    <source>
        <dbReference type="Proteomes" id="UP000827724"/>
    </source>
</evidence>
<keyword evidence="3" id="KW-0812">Transmembrane</keyword>
<dbReference type="AlphaFoldDB" id="A0A9P8QR15"/>
<comment type="caution">
    <text evidence="7">The sequence shown here is derived from an EMBL/GenBank/DDBJ whole genome shotgun (WGS) entry which is preliminary data.</text>
</comment>
<protein>
    <recommendedName>
        <fullName evidence="6">Delta(14)-sterol reductase</fullName>
    </recommendedName>
    <alternativeName>
        <fullName evidence="6">C-14 sterol reductase</fullName>
    </alternativeName>
    <alternativeName>
        <fullName evidence="6">Sterol C14-reductase</fullName>
    </alternativeName>
</protein>
<comment type="similarity">
    <text evidence="2 6">Belongs to the ERG4/ERG24 family.</text>
</comment>
<name>A0A9P8QR15_9HYPO</name>
<evidence type="ECO:0000256" key="1">
    <source>
        <dbReference type="ARBA" id="ARBA00004141"/>
    </source>
</evidence>
<evidence type="ECO:0000256" key="2">
    <source>
        <dbReference type="ARBA" id="ARBA00005402"/>
    </source>
</evidence>
<sequence>MLHSWPRLTHRAGSELLPSSELRGQIAWPEDGIWGFASWEASGWTAAYYLLSPVLYRVLPGQELYGTKLRESDRPLKYKLNAFSSTPSPAGCMRRGNAVMRPPIFVEPGNGELGELARGGHTGNIIDVKVWLEVRPGLTGLDADGSGICCEAPSDLRDSCSLTFGDIVWVPFLYSTQTRYLSIYPLRLGWVGVSARVARFSPVGLYVFRASNTQKRVFGTAAGPPQRQGHASPFIGLPTGAAVATMLEGREVIQGAARGWGMMIEVWAGLGGKYRKAVKWRILPGVY</sequence>